<feature type="compositionally biased region" description="Basic residues" evidence="1">
    <location>
        <begin position="332"/>
        <end position="388"/>
    </location>
</feature>
<dbReference type="EMBL" id="GEBQ01001071">
    <property type="protein sequence ID" value="JAT38906.1"/>
    <property type="molecule type" value="Transcribed_RNA"/>
</dbReference>
<feature type="non-terminal residue" evidence="2">
    <location>
        <position position="1"/>
    </location>
</feature>
<protein>
    <submittedName>
        <fullName evidence="2">Uncharacterized protein</fullName>
    </submittedName>
</protein>
<organism evidence="2">
    <name type="scientific">Graphocephala atropunctata</name>
    <dbReference type="NCBI Taxonomy" id="36148"/>
    <lineage>
        <taxon>Eukaryota</taxon>
        <taxon>Metazoa</taxon>
        <taxon>Ecdysozoa</taxon>
        <taxon>Arthropoda</taxon>
        <taxon>Hexapoda</taxon>
        <taxon>Insecta</taxon>
        <taxon>Pterygota</taxon>
        <taxon>Neoptera</taxon>
        <taxon>Paraneoptera</taxon>
        <taxon>Hemiptera</taxon>
        <taxon>Auchenorrhyncha</taxon>
        <taxon>Membracoidea</taxon>
        <taxon>Cicadellidae</taxon>
        <taxon>Cicadellinae</taxon>
        <taxon>Cicadellini</taxon>
        <taxon>Graphocephala</taxon>
    </lineage>
</organism>
<evidence type="ECO:0000256" key="1">
    <source>
        <dbReference type="SAM" id="MobiDB-lite"/>
    </source>
</evidence>
<reference evidence="2" key="1">
    <citation type="submission" date="2015-11" db="EMBL/GenBank/DDBJ databases">
        <title>De novo transcriptome assembly of four potential Pierce s Disease insect vectors from Arizona vineyards.</title>
        <authorList>
            <person name="Tassone E.E."/>
        </authorList>
    </citation>
    <scope>NUCLEOTIDE SEQUENCE</scope>
</reference>
<gene>
    <name evidence="2" type="ORF">g.15532</name>
</gene>
<evidence type="ECO:0000313" key="2">
    <source>
        <dbReference type="EMBL" id="JAT38906.1"/>
    </source>
</evidence>
<feature type="compositionally biased region" description="Low complexity" evidence="1">
    <location>
        <begin position="398"/>
        <end position="412"/>
    </location>
</feature>
<sequence>VLATGSGWAPHVEASVRSLELLSETCYTIQGKEDYLLKCKLIDADNMKTLNLKKWETVSQKYPKLIDVTKESHIQKTFAVFLDSHTSSGVYEDMVCYNLTSQDVNSIKSVVEFFHLTMLPCAVSTNLTKKDTPCVVSIHKYTSAQALLEILVESGGENDNFKLHPPDTFKDFYKLHQNYWDPSQRKPDNRNSDDTKTTLDDEDLQSLIMKPYENTIAELFEKHKTLPKANISKEETSLRKVGDDFMKDTFKIDMSQSKSKAPVERMQLLLKYMEQLQEYGSRVLDSGRPEMIKIYHNAIDNLRKDLDECRKDMEKEQKDKEAKPKVISRSPPPRRKSPPRRRSKSPVRRRRSVSPKRRPKSPKRHERSRRSPSPRRTQRSKSPRRRPLRNSPQRDITPPMRGPRSPRRPSVSQEEQIFVTIFKDQFKRFVDMLRRFRIEIEDTPIERRGSLKDRLDKCREQLTKFYSIARENMTELGGYIDEMDVLKEELNVQEDLVAGKPGPNDLPKDRTPPAWMNVTQPPPPFQTSYPLPYGARFPPPTNFYGGAVSSMYPYKP</sequence>
<feature type="compositionally biased region" description="Basic and acidic residues" evidence="1">
    <location>
        <begin position="312"/>
        <end position="324"/>
    </location>
</feature>
<proteinExistence type="predicted"/>
<dbReference type="AlphaFoldDB" id="A0A1B6MSL5"/>
<accession>A0A1B6MSL5</accession>
<name>A0A1B6MSL5_9HEMI</name>
<feature type="region of interest" description="Disordered" evidence="1">
    <location>
        <begin position="312"/>
        <end position="413"/>
    </location>
</feature>